<evidence type="ECO:0000256" key="2">
    <source>
        <dbReference type="ARBA" id="ARBA00022692"/>
    </source>
</evidence>
<keyword evidence="2 5" id="KW-0812">Transmembrane</keyword>
<comment type="caution">
    <text evidence="7">The sequence shown here is derived from an EMBL/GenBank/DDBJ whole genome shotgun (WGS) entry which is preliminary data.</text>
</comment>
<reference evidence="7" key="1">
    <citation type="submission" date="2021-10" db="EMBL/GenBank/DDBJ databases">
        <title>Tropical sea cucumber genome reveals ecological adaptation and Cuvierian tubules defense mechanism.</title>
        <authorList>
            <person name="Chen T."/>
        </authorList>
    </citation>
    <scope>NUCLEOTIDE SEQUENCE</scope>
    <source>
        <strain evidence="7">Nanhai2018</strain>
        <tissue evidence="7">Muscle</tissue>
    </source>
</reference>
<feature type="transmembrane region" description="Helical" evidence="5">
    <location>
        <begin position="41"/>
        <end position="62"/>
    </location>
</feature>
<dbReference type="PANTHER" id="PTHR22911:SF6">
    <property type="entry name" value="SOLUTE CARRIER FAMILY 35 MEMBER G1"/>
    <property type="match status" value="1"/>
</dbReference>
<feature type="domain" description="EamA" evidence="6">
    <location>
        <begin position="14"/>
        <end position="145"/>
    </location>
</feature>
<dbReference type="SUPFAM" id="SSF103481">
    <property type="entry name" value="Multidrug resistance efflux transporter EmrE"/>
    <property type="match status" value="1"/>
</dbReference>
<evidence type="ECO:0000313" key="8">
    <source>
        <dbReference type="Proteomes" id="UP001152320"/>
    </source>
</evidence>
<feature type="transmembrane region" description="Helical" evidence="5">
    <location>
        <begin position="283"/>
        <end position="305"/>
    </location>
</feature>
<feature type="domain" description="EamA" evidence="6">
    <location>
        <begin position="164"/>
        <end position="298"/>
    </location>
</feature>
<evidence type="ECO:0000256" key="4">
    <source>
        <dbReference type="ARBA" id="ARBA00023136"/>
    </source>
</evidence>
<evidence type="ECO:0000256" key="3">
    <source>
        <dbReference type="ARBA" id="ARBA00022989"/>
    </source>
</evidence>
<keyword evidence="3 5" id="KW-1133">Transmembrane helix</keyword>
<dbReference type="InterPro" id="IPR037185">
    <property type="entry name" value="EmrE-like"/>
</dbReference>
<feature type="transmembrane region" description="Helical" evidence="5">
    <location>
        <begin position="16"/>
        <end position="35"/>
    </location>
</feature>
<dbReference type="EMBL" id="JAIZAY010000002">
    <property type="protein sequence ID" value="KAJ8047002.1"/>
    <property type="molecule type" value="Genomic_DNA"/>
</dbReference>
<evidence type="ECO:0000313" key="7">
    <source>
        <dbReference type="EMBL" id="KAJ8047002.1"/>
    </source>
</evidence>
<keyword evidence="4 5" id="KW-0472">Membrane</keyword>
<dbReference type="InterPro" id="IPR000620">
    <property type="entry name" value="EamA_dom"/>
</dbReference>
<feature type="transmembrane region" description="Helical" evidence="5">
    <location>
        <begin position="257"/>
        <end position="277"/>
    </location>
</feature>
<evidence type="ECO:0000259" key="6">
    <source>
        <dbReference type="Pfam" id="PF00892"/>
    </source>
</evidence>
<feature type="transmembrane region" description="Helical" evidence="5">
    <location>
        <begin position="129"/>
        <end position="151"/>
    </location>
</feature>
<feature type="transmembrane region" description="Helical" evidence="5">
    <location>
        <begin position="229"/>
        <end position="250"/>
    </location>
</feature>
<sequence length="312" mass="34183">MTLEGLKQILYNQRGLYLALLSGVLFATQGLGTNLLTAALISPWSICFYYNLCNVFAIPWVNWKASKTYSISDLALYFLAGAFDTGNFALALQAYSFTTIGNASAILLSKPLWCALLACMLLRETFSLLDAGLVILNLLGVLLISKPPLIFESFTGYHDSDEFWGAMFALWGAISGGFQFVTIRSLVDRGIFDYFLLFVVRCTFGFPIFAVIVCANLDNYMNFHQLSQWIFLAIICLSGLGASLATYAALNSRDAKTVALIATVQVVVAYTFQFLIIGSSIDLLTVVGAVLIILSPVVFIIKSVIVEQNDVI</sequence>
<evidence type="ECO:0000256" key="1">
    <source>
        <dbReference type="ARBA" id="ARBA00004141"/>
    </source>
</evidence>
<dbReference type="Pfam" id="PF00892">
    <property type="entry name" value="EamA"/>
    <property type="match status" value="2"/>
</dbReference>
<dbReference type="AlphaFoldDB" id="A0A9Q1CKF7"/>
<dbReference type="Proteomes" id="UP001152320">
    <property type="component" value="Chromosome 2"/>
</dbReference>
<dbReference type="OrthoDB" id="306876at2759"/>
<feature type="transmembrane region" description="Helical" evidence="5">
    <location>
        <begin position="195"/>
        <end position="217"/>
    </location>
</feature>
<feature type="transmembrane region" description="Helical" evidence="5">
    <location>
        <begin position="163"/>
        <end position="183"/>
    </location>
</feature>
<proteinExistence type="predicted"/>
<dbReference type="GO" id="GO:0016020">
    <property type="term" value="C:membrane"/>
    <property type="evidence" value="ECO:0007669"/>
    <property type="project" value="UniProtKB-SubCell"/>
</dbReference>
<feature type="transmembrane region" description="Helical" evidence="5">
    <location>
        <begin position="103"/>
        <end position="122"/>
    </location>
</feature>
<dbReference type="PANTHER" id="PTHR22911">
    <property type="entry name" value="ACYL-MALONYL CONDENSING ENZYME-RELATED"/>
    <property type="match status" value="1"/>
</dbReference>
<accession>A0A9Q1CKF7</accession>
<organism evidence="7 8">
    <name type="scientific">Holothuria leucospilota</name>
    <name type="common">Black long sea cucumber</name>
    <name type="synonym">Mertensiothuria leucospilota</name>
    <dbReference type="NCBI Taxonomy" id="206669"/>
    <lineage>
        <taxon>Eukaryota</taxon>
        <taxon>Metazoa</taxon>
        <taxon>Echinodermata</taxon>
        <taxon>Eleutherozoa</taxon>
        <taxon>Echinozoa</taxon>
        <taxon>Holothuroidea</taxon>
        <taxon>Aspidochirotacea</taxon>
        <taxon>Aspidochirotida</taxon>
        <taxon>Holothuriidae</taxon>
        <taxon>Holothuria</taxon>
    </lineage>
</organism>
<gene>
    <name evidence="7" type="ORF">HOLleu_05871</name>
</gene>
<evidence type="ECO:0000256" key="5">
    <source>
        <dbReference type="SAM" id="Phobius"/>
    </source>
</evidence>
<comment type="subcellular location">
    <subcellularLocation>
        <location evidence="1">Membrane</location>
        <topology evidence="1">Multi-pass membrane protein</topology>
    </subcellularLocation>
</comment>
<name>A0A9Q1CKF7_HOLLE</name>
<keyword evidence="8" id="KW-1185">Reference proteome</keyword>
<protein>
    <submittedName>
        <fullName evidence="7">Solute carrier family 35 member G1</fullName>
    </submittedName>
</protein>
<feature type="transmembrane region" description="Helical" evidence="5">
    <location>
        <begin position="74"/>
        <end position="97"/>
    </location>
</feature>